<dbReference type="GO" id="GO:0006520">
    <property type="term" value="P:amino acid metabolic process"/>
    <property type="evidence" value="ECO:0007669"/>
    <property type="project" value="TreeGrafter"/>
</dbReference>
<organism evidence="3 4">
    <name type="scientific">Aspergillus fijiensis CBS 313.89</name>
    <dbReference type="NCBI Taxonomy" id="1448319"/>
    <lineage>
        <taxon>Eukaryota</taxon>
        <taxon>Fungi</taxon>
        <taxon>Dikarya</taxon>
        <taxon>Ascomycota</taxon>
        <taxon>Pezizomycotina</taxon>
        <taxon>Eurotiomycetes</taxon>
        <taxon>Eurotiomycetidae</taxon>
        <taxon>Eurotiales</taxon>
        <taxon>Aspergillaceae</taxon>
        <taxon>Aspergillus</taxon>
    </lineage>
</organism>
<feature type="non-terminal residue" evidence="3">
    <location>
        <position position="1"/>
    </location>
</feature>
<dbReference type="InterPro" id="IPR004839">
    <property type="entry name" value="Aminotransferase_I/II_large"/>
</dbReference>
<dbReference type="OrthoDB" id="7042322at2759"/>
<dbReference type="PANTHER" id="PTHR43795">
    <property type="entry name" value="BIFUNCTIONAL ASPARTATE AMINOTRANSFERASE AND GLUTAMATE/ASPARTATE-PREPHENATE AMINOTRANSFERASE-RELATED"/>
    <property type="match status" value="1"/>
</dbReference>
<dbReference type="PANTHER" id="PTHR43795:SF39">
    <property type="entry name" value="AMINOTRANSFERASE CLASS I_CLASSII DOMAIN-CONTAINING PROTEIN"/>
    <property type="match status" value="1"/>
</dbReference>
<keyword evidence="3" id="KW-0808">Transferase</keyword>
<dbReference type="GO" id="GO:0030170">
    <property type="term" value="F:pyridoxal phosphate binding"/>
    <property type="evidence" value="ECO:0007669"/>
    <property type="project" value="InterPro"/>
</dbReference>
<dbReference type="AlphaFoldDB" id="A0A8G1RGP2"/>
<dbReference type="GO" id="GO:0008483">
    <property type="term" value="F:transaminase activity"/>
    <property type="evidence" value="ECO:0007669"/>
    <property type="project" value="TreeGrafter"/>
</dbReference>
<dbReference type="PRINTS" id="PR00753">
    <property type="entry name" value="ACCSYNTHASE"/>
</dbReference>
<dbReference type="InterPro" id="IPR015422">
    <property type="entry name" value="PyrdxlP-dep_Trfase_small"/>
</dbReference>
<dbReference type="InterPro" id="IPR050478">
    <property type="entry name" value="Ethylene_sulfur-biosynth"/>
</dbReference>
<keyword evidence="4" id="KW-1185">Reference proteome</keyword>
<evidence type="ECO:0000256" key="1">
    <source>
        <dbReference type="ARBA" id="ARBA00022898"/>
    </source>
</evidence>
<dbReference type="CDD" id="cd00609">
    <property type="entry name" value="AAT_like"/>
    <property type="match status" value="1"/>
</dbReference>
<dbReference type="Pfam" id="PF00155">
    <property type="entry name" value="Aminotran_1_2"/>
    <property type="match status" value="1"/>
</dbReference>
<feature type="domain" description="Aminotransferase class I/classII large" evidence="2">
    <location>
        <begin position="41"/>
        <end position="442"/>
    </location>
</feature>
<dbReference type="InterPro" id="IPR015421">
    <property type="entry name" value="PyrdxlP-dep_Trfase_major"/>
</dbReference>
<evidence type="ECO:0000313" key="4">
    <source>
        <dbReference type="Proteomes" id="UP000249789"/>
    </source>
</evidence>
<dbReference type="Gene3D" id="3.40.640.10">
    <property type="entry name" value="Type I PLP-dependent aspartate aminotransferase-like (Major domain)"/>
    <property type="match status" value="1"/>
</dbReference>
<reference evidence="3 4" key="1">
    <citation type="submission" date="2018-02" db="EMBL/GenBank/DDBJ databases">
        <title>The genomes of Aspergillus section Nigri reveals drivers in fungal speciation.</title>
        <authorList>
            <consortium name="DOE Joint Genome Institute"/>
            <person name="Vesth T.C."/>
            <person name="Nybo J."/>
            <person name="Theobald S."/>
            <person name="Brandl J."/>
            <person name="Frisvad J.C."/>
            <person name="Nielsen K.F."/>
            <person name="Lyhne E.K."/>
            <person name="Kogle M.E."/>
            <person name="Kuo A."/>
            <person name="Riley R."/>
            <person name="Clum A."/>
            <person name="Nolan M."/>
            <person name="Lipzen A."/>
            <person name="Salamov A."/>
            <person name="Henrissat B."/>
            <person name="Wiebenga A."/>
            <person name="De vries R.P."/>
            <person name="Grigoriev I.V."/>
            <person name="Mortensen U.H."/>
            <person name="Andersen M.R."/>
            <person name="Baker S.E."/>
        </authorList>
    </citation>
    <scope>NUCLEOTIDE SEQUENCE [LARGE SCALE GENOMIC DNA]</scope>
    <source>
        <strain evidence="3 4">CBS 313.89</strain>
    </source>
</reference>
<proteinExistence type="predicted"/>
<protein>
    <submittedName>
        <fullName evidence="3">PLP-dependent transferase</fullName>
    </submittedName>
</protein>
<dbReference type="Proteomes" id="UP000249789">
    <property type="component" value="Unassembled WGS sequence"/>
</dbReference>
<gene>
    <name evidence="3" type="ORF">BO72DRAFT_417056</name>
</gene>
<dbReference type="InterPro" id="IPR015424">
    <property type="entry name" value="PyrdxlP-dep_Trfase"/>
</dbReference>
<name>A0A8G1RGP2_9EURO</name>
<dbReference type="GeneID" id="63859935"/>
<evidence type="ECO:0000259" key="2">
    <source>
        <dbReference type="Pfam" id="PF00155"/>
    </source>
</evidence>
<dbReference type="Gene3D" id="3.90.1150.10">
    <property type="entry name" value="Aspartate Aminotransferase, domain 1"/>
    <property type="match status" value="1"/>
</dbReference>
<accession>A0A8G1RGP2</accession>
<evidence type="ECO:0000313" key="3">
    <source>
        <dbReference type="EMBL" id="RAK71470.1"/>
    </source>
</evidence>
<dbReference type="SUPFAM" id="SSF53383">
    <property type="entry name" value="PLP-dependent transferases"/>
    <property type="match status" value="1"/>
</dbReference>
<dbReference type="EMBL" id="KZ824720">
    <property type="protein sequence ID" value="RAK71470.1"/>
    <property type="molecule type" value="Genomic_DNA"/>
</dbReference>
<dbReference type="RefSeq" id="XP_040795482.1">
    <property type="nucleotide sequence ID" value="XM_040942602.1"/>
</dbReference>
<sequence>MDQHHLSMRGACGFVNRDVWGPREKLMGNPWTPTNPSGTVILRLAENSLMHEEVVEFIEANTTVKPTEQLTYSTGPRGSRHLRNAAAAFLNEEFHPNHTISAENLVVTPGLASAIDALAWAVCNEGDGILIPQPFYNGFGVDILNRSNARVVPVPYTGVEGYSSLEDLFCPNVTSRALEATFRDAKQNGINPRALLISHPHNPLGRCYPRQTLQAFATFCGKHNLHFISDEIYAQSVFNNAALPNAVPFLSTLTLDIPRHMNPAMAHVLYGASKDFCANGLRLGLVCTQNEGVLGAMSSISIFSWSPHLLQDVWANMLADKDWRTGFMHRKKQLMEEHYRLTTAFFQQNRIPYCEMNAGLFIWIDLRHLIRPTPKGLHSASPANKALILVDCKEREVKIAETCAKNGVLIAPGHVYVPEEFGWFRVTFTVGKEALKEGLERLHMSIREIEA</sequence>
<dbReference type="VEuPathDB" id="FungiDB:BO72DRAFT_417056"/>
<keyword evidence="1" id="KW-0663">Pyridoxal phosphate</keyword>